<keyword evidence="1" id="KW-0732">Signal</keyword>
<evidence type="ECO:0000259" key="2">
    <source>
        <dbReference type="PROSITE" id="PS51688"/>
    </source>
</evidence>
<keyword evidence="3" id="KW-0413">Isomerase</keyword>
<evidence type="ECO:0000256" key="1">
    <source>
        <dbReference type="SAM" id="SignalP"/>
    </source>
</evidence>
<protein>
    <submittedName>
        <fullName evidence="3">DNA topoisomerase IV</fullName>
    </submittedName>
</protein>
<keyword evidence="4" id="KW-1185">Reference proteome</keyword>
<dbReference type="OrthoDB" id="839742at2"/>
<dbReference type="RefSeq" id="WP_109926075.1">
    <property type="nucleotide sequence ID" value="NZ_QGNZ01000003.1"/>
</dbReference>
<accession>A0A317EN63</accession>
<dbReference type="AlphaFoldDB" id="A0A317EN63"/>
<gene>
    <name evidence="3" type="ORF">DHW03_11875</name>
</gene>
<evidence type="ECO:0000313" key="4">
    <source>
        <dbReference type="Proteomes" id="UP000245379"/>
    </source>
</evidence>
<dbReference type="EMBL" id="QGNZ01000003">
    <property type="protein sequence ID" value="PWS26726.1"/>
    <property type="molecule type" value="Genomic_DNA"/>
</dbReference>
<dbReference type="PROSITE" id="PS51688">
    <property type="entry name" value="ICA"/>
    <property type="match status" value="1"/>
</dbReference>
<dbReference type="Proteomes" id="UP000245379">
    <property type="component" value="Unassembled WGS sequence"/>
</dbReference>
<dbReference type="GO" id="GO:0016853">
    <property type="term" value="F:isomerase activity"/>
    <property type="evidence" value="ECO:0007669"/>
    <property type="project" value="UniProtKB-KW"/>
</dbReference>
<organism evidence="3 4">
    <name type="scientific">Pedobacter yonginense</name>
    <dbReference type="NCBI Taxonomy" id="651869"/>
    <lineage>
        <taxon>Bacteria</taxon>
        <taxon>Pseudomonadati</taxon>
        <taxon>Bacteroidota</taxon>
        <taxon>Sphingobacteriia</taxon>
        <taxon>Sphingobacteriales</taxon>
        <taxon>Sphingobacteriaceae</taxon>
        <taxon>Pedobacter</taxon>
    </lineage>
</organism>
<proteinExistence type="predicted"/>
<evidence type="ECO:0000313" key="3">
    <source>
        <dbReference type="EMBL" id="PWS26726.1"/>
    </source>
</evidence>
<dbReference type="Pfam" id="PF13884">
    <property type="entry name" value="Peptidase_S74"/>
    <property type="match status" value="1"/>
</dbReference>
<feature type="signal peptide" evidence="1">
    <location>
        <begin position="1"/>
        <end position="20"/>
    </location>
</feature>
<feature type="chain" id="PRO_5016401014" evidence="1">
    <location>
        <begin position="21"/>
        <end position="137"/>
    </location>
</feature>
<reference evidence="3 4" key="1">
    <citation type="submission" date="2018-05" db="EMBL/GenBank/DDBJ databases">
        <title>Pedobacter paludis sp. nov., isolated from wetland soil.</title>
        <authorList>
            <person name="Zhang Y."/>
            <person name="Wang G."/>
        </authorList>
    </citation>
    <scope>NUCLEOTIDE SEQUENCE [LARGE SCALE GENOMIC DNA]</scope>
    <source>
        <strain evidence="3 4">KCTC22721</strain>
    </source>
</reference>
<dbReference type="InterPro" id="IPR030392">
    <property type="entry name" value="S74_ICA"/>
</dbReference>
<comment type="caution">
    <text evidence="3">The sequence shown here is derived from an EMBL/GenBank/DDBJ whole genome shotgun (WGS) entry which is preliminary data.</text>
</comment>
<feature type="domain" description="Peptidase S74" evidence="2">
    <location>
        <begin position="1"/>
        <end position="128"/>
    </location>
</feature>
<name>A0A317EN63_9SPHI</name>
<sequence length="137" mass="15479">MKRAILFVALFLVTVFTLSAQEIAQNNVKPLSNSLERVLKLQPVTFNYDENWAERLKLSKTTQLGFVGSDVKTTLPEIVTVIGKDYSSGKNAFRTATLTKVDYESLIPLLVGSIKEQQQQIDKLKRELEEMKTKTAE</sequence>